<sequence length="305" mass="33414">MATYLVTQATGMQSQWVIKHLLLAGVKVHAIVRNLEKVPPTLQDPRITLFQGESKNVEEVLRAAQGCKGVFLNTFPIPGLEAQQAQAVIEACLKAGVESIVASTVTLANDKAVLDDPVTVAADLRDYFASKAVLEDLVRRANFKSYTILRPAIIDQDYMVPHSHYNFPELPTHGELVHCLNKGVGLPQTDAHDVGKYAAAALLDPAKFSGQEIDLVSEILTIEEARDIIAKVSGKDVRVRKRTPAEQEETLKTVFGQRFHLVANARDFYSLAGVSKEVAAKFGIPPTSLEECLQREKDHLVASLP</sequence>
<dbReference type="OrthoDB" id="3358371at2759"/>
<dbReference type="PANTHER" id="PTHR42748:SF30">
    <property type="entry name" value="NMRA-LIKE DOMAIN-CONTAINING PROTEIN"/>
    <property type="match status" value="1"/>
</dbReference>
<evidence type="ECO:0000313" key="6">
    <source>
        <dbReference type="Proteomes" id="UP000182658"/>
    </source>
</evidence>
<dbReference type="AlphaFoldDB" id="A0A1J7J9G1"/>
<dbReference type="InParanoid" id="A0A1J7J9G1"/>
<dbReference type="SUPFAM" id="SSF51735">
    <property type="entry name" value="NAD(P)-binding Rossmann-fold domains"/>
    <property type="match status" value="1"/>
</dbReference>
<dbReference type="EMBL" id="KV875100">
    <property type="protein sequence ID" value="OIW26432.1"/>
    <property type="molecule type" value="Genomic_DNA"/>
</dbReference>
<evidence type="ECO:0000256" key="1">
    <source>
        <dbReference type="ARBA" id="ARBA00006328"/>
    </source>
</evidence>
<evidence type="ECO:0000256" key="2">
    <source>
        <dbReference type="ARBA" id="ARBA00022857"/>
    </source>
</evidence>
<dbReference type="PANTHER" id="PTHR42748">
    <property type="entry name" value="NITROGEN METABOLITE REPRESSION PROTEIN NMRA FAMILY MEMBER"/>
    <property type="match status" value="1"/>
</dbReference>
<dbReference type="InterPro" id="IPR051164">
    <property type="entry name" value="NmrA-like_oxidored"/>
</dbReference>
<keyword evidence="3" id="KW-0560">Oxidoreductase</keyword>
<evidence type="ECO:0000259" key="4">
    <source>
        <dbReference type="Pfam" id="PF05368"/>
    </source>
</evidence>
<proteinExistence type="inferred from homology"/>
<evidence type="ECO:0000256" key="3">
    <source>
        <dbReference type="ARBA" id="ARBA00023002"/>
    </source>
</evidence>
<gene>
    <name evidence="5" type="ORF">CONLIGDRAFT_706714</name>
</gene>
<dbReference type="STRING" id="1408157.A0A1J7J9G1"/>
<dbReference type="Gene3D" id="3.40.50.720">
    <property type="entry name" value="NAD(P)-binding Rossmann-like Domain"/>
    <property type="match status" value="1"/>
</dbReference>
<accession>A0A1J7J9G1</accession>
<dbReference type="InterPro" id="IPR036291">
    <property type="entry name" value="NAD(P)-bd_dom_sf"/>
</dbReference>
<keyword evidence="2" id="KW-0521">NADP</keyword>
<dbReference type="InterPro" id="IPR008030">
    <property type="entry name" value="NmrA-like"/>
</dbReference>
<dbReference type="GO" id="GO:0016491">
    <property type="term" value="F:oxidoreductase activity"/>
    <property type="evidence" value="ECO:0007669"/>
    <property type="project" value="UniProtKB-KW"/>
</dbReference>
<dbReference type="Proteomes" id="UP000182658">
    <property type="component" value="Unassembled WGS sequence"/>
</dbReference>
<feature type="domain" description="NmrA-like" evidence="4">
    <location>
        <begin position="5"/>
        <end position="254"/>
    </location>
</feature>
<dbReference type="GO" id="GO:0005634">
    <property type="term" value="C:nucleus"/>
    <property type="evidence" value="ECO:0007669"/>
    <property type="project" value="TreeGrafter"/>
</dbReference>
<keyword evidence="6" id="KW-1185">Reference proteome</keyword>
<organism evidence="5 6">
    <name type="scientific">Coniochaeta ligniaria NRRL 30616</name>
    <dbReference type="NCBI Taxonomy" id="1408157"/>
    <lineage>
        <taxon>Eukaryota</taxon>
        <taxon>Fungi</taxon>
        <taxon>Dikarya</taxon>
        <taxon>Ascomycota</taxon>
        <taxon>Pezizomycotina</taxon>
        <taxon>Sordariomycetes</taxon>
        <taxon>Sordariomycetidae</taxon>
        <taxon>Coniochaetales</taxon>
        <taxon>Coniochaetaceae</taxon>
        <taxon>Coniochaeta</taxon>
    </lineage>
</organism>
<dbReference type="Pfam" id="PF05368">
    <property type="entry name" value="NmrA"/>
    <property type="match status" value="1"/>
</dbReference>
<comment type="similarity">
    <text evidence="1">Belongs to the NmrA-type oxidoreductase family.</text>
</comment>
<reference evidence="5 6" key="1">
    <citation type="submission" date="2016-10" db="EMBL/GenBank/DDBJ databases">
        <title>Draft genome sequence of Coniochaeta ligniaria NRRL30616, a lignocellulolytic fungus for bioabatement of inhibitors in plant biomass hydrolysates.</title>
        <authorList>
            <consortium name="DOE Joint Genome Institute"/>
            <person name="Jimenez D.J."/>
            <person name="Hector R.E."/>
            <person name="Riley R."/>
            <person name="Sun H."/>
            <person name="Grigoriev I.V."/>
            <person name="Van Elsas J.D."/>
            <person name="Nichols N.N."/>
        </authorList>
    </citation>
    <scope>NUCLEOTIDE SEQUENCE [LARGE SCALE GENOMIC DNA]</scope>
    <source>
        <strain evidence="5 6">NRRL 30616</strain>
    </source>
</reference>
<evidence type="ECO:0000313" key="5">
    <source>
        <dbReference type="EMBL" id="OIW26432.1"/>
    </source>
</evidence>
<name>A0A1J7J9G1_9PEZI</name>
<protein>
    <submittedName>
        <fullName evidence="5">NmrA family protein</fullName>
    </submittedName>
</protein>